<evidence type="ECO:0000256" key="2">
    <source>
        <dbReference type="ARBA" id="ARBA00022540"/>
    </source>
</evidence>
<dbReference type="SUPFAM" id="SSF75689">
    <property type="entry name" value="Zinc-binding domain of translation initiation factor 2 beta"/>
    <property type="match status" value="1"/>
</dbReference>
<evidence type="ECO:0000256" key="1">
    <source>
        <dbReference type="ARBA" id="ARBA00010397"/>
    </source>
</evidence>
<dbReference type="WBParaSite" id="PgR027_g106_t01">
    <property type="protein sequence ID" value="PgR027_g106_t01"/>
    <property type="gene ID" value="PgR027_g106"/>
</dbReference>
<dbReference type="SMART" id="SM00653">
    <property type="entry name" value="eIF2B_5"/>
    <property type="match status" value="1"/>
</dbReference>
<evidence type="ECO:0000259" key="7">
    <source>
        <dbReference type="SMART" id="SM00653"/>
    </source>
</evidence>
<accession>A0A915B855</accession>
<feature type="region of interest" description="Disordered" evidence="6">
    <location>
        <begin position="29"/>
        <end position="86"/>
    </location>
</feature>
<sequence>LIANRCASSAQKETDVMADDDLELNLTGKKKKSKKPIILDDMPSPASESHPQAPETEELILGPKKKKKAPKAPVLDETAKEGESAPVAEGLGMTNLIDAAGSWPDYTYEQLLDMVFGIMRERNPELAAGEKKKFIMKPPQVARAGSKKTAFANFAEICRLLKRQQKHVLQFLMAELGTTGSVDANSCLIVKGRFQQKHFETVLRKYIKEYVTCHTCRSSETELTKDTRLFFLQCHTCGSRCSVAAIKSGFTAMVGKRAALRRAAEATAGK</sequence>
<organism evidence="8 9">
    <name type="scientific">Parascaris univalens</name>
    <name type="common">Nematode worm</name>
    <dbReference type="NCBI Taxonomy" id="6257"/>
    <lineage>
        <taxon>Eukaryota</taxon>
        <taxon>Metazoa</taxon>
        <taxon>Ecdysozoa</taxon>
        <taxon>Nematoda</taxon>
        <taxon>Chromadorea</taxon>
        <taxon>Rhabditida</taxon>
        <taxon>Spirurina</taxon>
        <taxon>Ascaridomorpha</taxon>
        <taxon>Ascaridoidea</taxon>
        <taxon>Ascarididae</taxon>
        <taxon>Parascaris</taxon>
    </lineage>
</organism>
<comment type="similarity">
    <text evidence="1">Belongs to the eIF-2-beta/eIF-5 family.</text>
</comment>
<dbReference type="PANTHER" id="PTHR23001:SF3">
    <property type="entry name" value="EUKARYOTIC TRANSLATION INITIATION FACTOR 2 SUBUNIT 2"/>
    <property type="match status" value="1"/>
</dbReference>
<dbReference type="GO" id="GO:0003729">
    <property type="term" value="F:mRNA binding"/>
    <property type="evidence" value="ECO:0007669"/>
    <property type="project" value="TreeGrafter"/>
</dbReference>
<dbReference type="AlphaFoldDB" id="A0A915B855"/>
<dbReference type="InterPro" id="IPR045196">
    <property type="entry name" value="IF2/IF5"/>
</dbReference>
<evidence type="ECO:0000313" key="8">
    <source>
        <dbReference type="Proteomes" id="UP000887569"/>
    </source>
</evidence>
<dbReference type="InterPro" id="IPR016189">
    <property type="entry name" value="Transl_init_fac_IF2/IF5_N"/>
</dbReference>
<dbReference type="GO" id="GO:0001731">
    <property type="term" value="P:formation of translation preinitiation complex"/>
    <property type="evidence" value="ECO:0007669"/>
    <property type="project" value="TreeGrafter"/>
</dbReference>
<dbReference type="InterPro" id="IPR016190">
    <property type="entry name" value="Transl_init_fac_IF2/IF5_Zn-bd"/>
</dbReference>
<dbReference type="FunFam" id="3.30.30.170:FF:000001">
    <property type="entry name" value="Eukaryotic translation initiation factor 2 subunit"/>
    <property type="match status" value="1"/>
</dbReference>
<dbReference type="Gene3D" id="3.30.30.170">
    <property type="match status" value="1"/>
</dbReference>
<keyword evidence="2" id="KW-0396">Initiation factor</keyword>
<evidence type="ECO:0000313" key="9">
    <source>
        <dbReference type="WBParaSite" id="PgR027_g106_t01"/>
    </source>
</evidence>
<evidence type="ECO:0000256" key="4">
    <source>
        <dbReference type="ARBA" id="ARBA00040874"/>
    </source>
</evidence>
<dbReference type="Proteomes" id="UP000887569">
    <property type="component" value="Unplaced"/>
</dbReference>
<protein>
    <recommendedName>
        <fullName evidence="4">Eukaryotic translation initiation factor 2 subunit 2</fullName>
    </recommendedName>
    <alternativeName>
        <fullName evidence="5">Eukaryotic translation initiation factor 2 subunit beta</fullName>
    </alternativeName>
</protein>
<dbReference type="InterPro" id="IPR002735">
    <property type="entry name" value="Transl_init_fac_IF2/IF5_dom"/>
</dbReference>
<evidence type="ECO:0000256" key="5">
    <source>
        <dbReference type="ARBA" id="ARBA00042452"/>
    </source>
</evidence>
<keyword evidence="3" id="KW-0648">Protein biosynthesis</keyword>
<reference evidence="9" key="1">
    <citation type="submission" date="2022-11" db="UniProtKB">
        <authorList>
            <consortium name="WormBaseParasite"/>
        </authorList>
    </citation>
    <scope>IDENTIFICATION</scope>
</reference>
<dbReference type="PANTHER" id="PTHR23001">
    <property type="entry name" value="EUKARYOTIC TRANSLATION INITIATION FACTOR"/>
    <property type="match status" value="1"/>
</dbReference>
<dbReference type="SUPFAM" id="SSF100966">
    <property type="entry name" value="Translation initiation factor 2 beta, aIF2beta, N-terminal domain"/>
    <property type="match status" value="1"/>
</dbReference>
<evidence type="ECO:0000256" key="3">
    <source>
        <dbReference type="ARBA" id="ARBA00022917"/>
    </source>
</evidence>
<feature type="domain" description="Translation initiation factor IF2/IF5" evidence="7">
    <location>
        <begin position="131"/>
        <end position="240"/>
    </location>
</feature>
<dbReference type="GO" id="GO:0003743">
    <property type="term" value="F:translation initiation factor activity"/>
    <property type="evidence" value="ECO:0007669"/>
    <property type="project" value="UniProtKB-KW"/>
</dbReference>
<keyword evidence="8" id="KW-1185">Reference proteome</keyword>
<dbReference type="GO" id="GO:0031369">
    <property type="term" value="F:translation initiation factor binding"/>
    <property type="evidence" value="ECO:0007669"/>
    <property type="project" value="TreeGrafter"/>
</dbReference>
<proteinExistence type="inferred from homology"/>
<name>A0A915B855_PARUN</name>
<dbReference type="GO" id="GO:0005850">
    <property type="term" value="C:eukaryotic translation initiation factor 2 complex"/>
    <property type="evidence" value="ECO:0007669"/>
    <property type="project" value="TreeGrafter"/>
</dbReference>
<evidence type="ECO:0000256" key="6">
    <source>
        <dbReference type="SAM" id="MobiDB-lite"/>
    </source>
</evidence>
<dbReference type="Pfam" id="PF01873">
    <property type="entry name" value="eIF-5_eIF-2B"/>
    <property type="match status" value="1"/>
</dbReference>